<feature type="compositionally biased region" description="Basic residues" evidence="1">
    <location>
        <begin position="15"/>
        <end position="25"/>
    </location>
</feature>
<evidence type="ECO:0000256" key="1">
    <source>
        <dbReference type="SAM" id="MobiDB-lite"/>
    </source>
</evidence>
<protein>
    <submittedName>
        <fullName evidence="2">Uncharacterized protein</fullName>
    </submittedName>
</protein>
<evidence type="ECO:0000313" key="3">
    <source>
        <dbReference type="Proteomes" id="UP001434883"/>
    </source>
</evidence>
<reference evidence="2 3" key="1">
    <citation type="submission" date="2021-06" db="EMBL/GenBank/DDBJ databases">
        <authorList>
            <person name="Palmer J.M."/>
        </authorList>
    </citation>
    <scope>NUCLEOTIDE SEQUENCE [LARGE SCALE GENOMIC DNA]</scope>
    <source>
        <strain evidence="2 3">XC_2019</strain>
        <tissue evidence="2">Muscle</tissue>
    </source>
</reference>
<sequence length="294" mass="32415">EFMPFLEQNLEKKADRPRRCRRGRPKKNENLLSSSHIESSPTLVQPQSMGFCCTNDQTDKKPEGHKEDLIKEVKGSTERGIKRGAESMKETGDHVLLDKRICLDQTTTRETFAPSSQSADFLSAAAALEQEEVIDVETVSLSSSTGCLQEAKQVEEPISEAEGSLSGEDTQSPDEIIDVDGDQEDSAETIWYKEDHSPQERCSVSPSHSDKEFGLEWTGKCDKNTEIEDIDVIGGSSPAPYPVIISWTESSEGEEEGREDEEVDVVGEKMDGTSSVTLSAVGQMEISQTEVLSY</sequence>
<feature type="non-terminal residue" evidence="2">
    <location>
        <position position="1"/>
    </location>
</feature>
<feature type="region of interest" description="Disordered" evidence="1">
    <location>
        <begin position="1"/>
        <end position="68"/>
    </location>
</feature>
<evidence type="ECO:0000313" key="2">
    <source>
        <dbReference type="EMBL" id="MEQ2208920.1"/>
    </source>
</evidence>
<proteinExistence type="predicted"/>
<feature type="compositionally biased region" description="Polar residues" evidence="1">
    <location>
        <begin position="30"/>
        <end position="48"/>
    </location>
</feature>
<feature type="region of interest" description="Disordered" evidence="1">
    <location>
        <begin position="148"/>
        <end position="212"/>
    </location>
</feature>
<name>A0ABV0RL97_9TELE</name>
<dbReference type="Proteomes" id="UP001434883">
    <property type="component" value="Unassembled WGS sequence"/>
</dbReference>
<keyword evidence="3" id="KW-1185">Reference proteome</keyword>
<comment type="caution">
    <text evidence="2">The sequence shown here is derived from an EMBL/GenBank/DDBJ whole genome shotgun (WGS) entry which is preliminary data.</text>
</comment>
<organism evidence="2 3">
    <name type="scientific">Xenoophorus captivus</name>
    <dbReference type="NCBI Taxonomy" id="1517983"/>
    <lineage>
        <taxon>Eukaryota</taxon>
        <taxon>Metazoa</taxon>
        <taxon>Chordata</taxon>
        <taxon>Craniata</taxon>
        <taxon>Vertebrata</taxon>
        <taxon>Euteleostomi</taxon>
        <taxon>Actinopterygii</taxon>
        <taxon>Neopterygii</taxon>
        <taxon>Teleostei</taxon>
        <taxon>Neoteleostei</taxon>
        <taxon>Acanthomorphata</taxon>
        <taxon>Ovalentaria</taxon>
        <taxon>Atherinomorphae</taxon>
        <taxon>Cyprinodontiformes</taxon>
        <taxon>Goodeidae</taxon>
        <taxon>Xenoophorus</taxon>
    </lineage>
</organism>
<gene>
    <name evidence="2" type="ORF">XENOCAPTIV_019553</name>
</gene>
<dbReference type="EMBL" id="JAHRIN010050827">
    <property type="protein sequence ID" value="MEQ2208920.1"/>
    <property type="molecule type" value="Genomic_DNA"/>
</dbReference>
<accession>A0ABV0RL97</accession>
<feature type="compositionally biased region" description="Acidic residues" evidence="1">
    <location>
        <begin position="171"/>
        <end position="187"/>
    </location>
</feature>
<feature type="compositionally biased region" description="Basic and acidic residues" evidence="1">
    <location>
        <begin position="57"/>
        <end position="68"/>
    </location>
</feature>